<feature type="compositionally biased region" description="Polar residues" evidence="1">
    <location>
        <begin position="47"/>
        <end position="60"/>
    </location>
</feature>
<comment type="caution">
    <text evidence="2">The sequence shown here is derived from an EMBL/GenBank/DDBJ whole genome shotgun (WGS) entry which is preliminary data.</text>
</comment>
<organism evidence="2 3">
    <name type="scientific">Streptomyces pseudovenezuelae</name>
    <dbReference type="NCBI Taxonomy" id="67350"/>
    <lineage>
        <taxon>Bacteria</taxon>
        <taxon>Bacillati</taxon>
        <taxon>Actinomycetota</taxon>
        <taxon>Actinomycetes</taxon>
        <taxon>Kitasatosporales</taxon>
        <taxon>Streptomycetaceae</taxon>
        <taxon>Streptomyces</taxon>
        <taxon>Streptomyces aurantiacus group</taxon>
    </lineage>
</organism>
<evidence type="ECO:0000256" key="1">
    <source>
        <dbReference type="SAM" id="MobiDB-lite"/>
    </source>
</evidence>
<reference evidence="2 3" key="1">
    <citation type="submission" date="2023-04" db="EMBL/GenBank/DDBJ databases">
        <title>Forest soil microbial communities from Buena Vista Peninsula, Colon Province, Panama.</title>
        <authorList>
            <person name="Bouskill N."/>
        </authorList>
    </citation>
    <scope>NUCLEOTIDE SEQUENCE [LARGE SCALE GENOMIC DNA]</scope>
    <source>
        <strain evidence="2 3">GGS1</strain>
    </source>
</reference>
<feature type="region of interest" description="Disordered" evidence="1">
    <location>
        <begin position="1"/>
        <end position="67"/>
    </location>
</feature>
<proteinExistence type="predicted"/>
<sequence length="67" mass="7054">MTTATTRSPHLDCLISTPDGPRHAPLTRDGWGAGARKKAARQGVLSALTSATRVPRSTRNSEGRNAA</sequence>
<name>A0ABT6LP73_9ACTN</name>
<dbReference type="Proteomes" id="UP001160499">
    <property type="component" value="Unassembled WGS sequence"/>
</dbReference>
<dbReference type="EMBL" id="JARXVH010000007">
    <property type="protein sequence ID" value="MDH6217624.1"/>
    <property type="molecule type" value="Genomic_DNA"/>
</dbReference>
<protein>
    <submittedName>
        <fullName evidence="2">Uncharacterized protein</fullName>
    </submittedName>
</protein>
<evidence type="ECO:0000313" key="3">
    <source>
        <dbReference type="Proteomes" id="UP001160499"/>
    </source>
</evidence>
<accession>A0ABT6LP73</accession>
<evidence type="ECO:0000313" key="2">
    <source>
        <dbReference type="EMBL" id="MDH6217624.1"/>
    </source>
</evidence>
<keyword evidence="3" id="KW-1185">Reference proteome</keyword>
<gene>
    <name evidence="2" type="ORF">M2283_004952</name>
</gene>